<dbReference type="KEGG" id="bpro:PMF13cell1_03591"/>
<dbReference type="CDD" id="cd03230">
    <property type="entry name" value="ABC_DR_subfamily_A"/>
    <property type="match status" value="1"/>
</dbReference>
<dbReference type="Proteomes" id="UP000289794">
    <property type="component" value="Chromosome"/>
</dbReference>
<organism evidence="6 7">
    <name type="scientific">Blautia producta</name>
    <dbReference type="NCBI Taxonomy" id="33035"/>
    <lineage>
        <taxon>Bacteria</taxon>
        <taxon>Bacillati</taxon>
        <taxon>Bacillota</taxon>
        <taxon>Clostridia</taxon>
        <taxon>Lachnospirales</taxon>
        <taxon>Lachnospiraceae</taxon>
        <taxon>Blautia</taxon>
    </lineage>
</organism>
<dbReference type="InterPro" id="IPR027417">
    <property type="entry name" value="P-loop_NTPase"/>
</dbReference>
<reference evidence="6 7" key="1">
    <citation type="submission" date="2019-01" db="EMBL/GenBank/DDBJ databases">
        <title>PMF-metabolizing Aryl O-demethylase.</title>
        <authorList>
            <person name="Kim M."/>
        </authorList>
    </citation>
    <scope>NUCLEOTIDE SEQUENCE [LARGE SCALE GENOMIC DNA]</scope>
    <source>
        <strain evidence="6 7">PMF1</strain>
    </source>
</reference>
<dbReference type="SMART" id="SM00382">
    <property type="entry name" value="AAA"/>
    <property type="match status" value="1"/>
</dbReference>
<evidence type="ECO:0000256" key="4">
    <source>
        <dbReference type="ARBA" id="ARBA00022840"/>
    </source>
</evidence>
<dbReference type="PROSITE" id="PS50893">
    <property type="entry name" value="ABC_TRANSPORTER_2"/>
    <property type="match status" value="1"/>
</dbReference>
<dbReference type="Pfam" id="PF00005">
    <property type="entry name" value="ABC_tran"/>
    <property type="match status" value="1"/>
</dbReference>
<keyword evidence="6" id="KW-0378">Hydrolase</keyword>
<accession>A0A4V0Z7U6</accession>
<proteinExistence type="inferred from homology"/>
<dbReference type="PANTHER" id="PTHR43335">
    <property type="entry name" value="ABC TRANSPORTER, ATP-BINDING PROTEIN"/>
    <property type="match status" value="1"/>
</dbReference>
<protein>
    <submittedName>
        <fullName evidence="6">Putative ABC transporter ATP-binding protein YxlF</fullName>
        <ecNumber evidence="6">3.6.3.-</ecNumber>
    </submittedName>
</protein>
<dbReference type="EMBL" id="CP035945">
    <property type="protein sequence ID" value="QBE98028.1"/>
    <property type="molecule type" value="Genomic_DNA"/>
</dbReference>
<gene>
    <name evidence="6" type="primary">yxlF_5</name>
    <name evidence="6" type="ORF">PMF13cell1_03591</name>
</gene>
<name>A0A4V0Z7U6_9FIRM</name>
<dbReference type="RefSeq" id="WP_130181594.1">
    <property type="nucleotide sequence ID" value="NZ_CP035945.1"/>
</dbReference>
<evidence type="ECO:0000256" key="1">
    <source>
        <dbReference type="ARBA" id="ARBA00005417"/>
    </source>
</evidence>
<dbReference type="GO" id="GO:0005524">
    <property type="term" value="F:ATP binding"/>
    <property type="evidence" value="ECO:0007669"/>
    <property type="project" value="UniProtKB-KW"/>
</dbReference>
<sequence>MDMLTLSHLSKSFGSKKIIDDLSFTVPEHSIFGFIGQNGAGKTTTMKMILGLLQADSGKITVNGETVRYGQNRTNRFIGYLPDVPEFYGYMTPSEYLRLCGEITGMPSDRIRRNSHELLDLVGLDKENKRIHGFSRGMKQRLGIAQALLNEPRLLICDEPTSALDPLGRKEILDILLSVKDHTTVVFSTHILSDVERICDEIALLHNGRTALQGTLEEIKNKRKGTGFDMEFFNPQDADAIAASMPGGERIGAVHLFFPGKNERDMTNAMRLLADNEICVQKVEMREATLENLFMEVVGI</sequence>
<feature type="domain" description="ABC transporter" evidence="5">
    <location>
        <begin position="4"/>
        <end position="232"/>
    </location>
</feature>
<dbReference type="Gene3D" id="3.40.50.300">
    <property type="entry name" value="P-loop containing nucleotide triphosphate hydrolases"/>
    <property type="match status" value="1"/>
</dbReference>
<dbReference type="InterPro" id="IPR003593">
    <property type="entry name" value="AAA+_ATPase"/>
</dbReference>
<evidence type="ECO:0000259" key="5">
    <source>
        <dbReference type="PROSITE" id="PS50893"/>
    </source>
</evidence>
<dbReference type="PANTHER" id="PTHR43335:SF4">
    <property type="entry name" value="ABC TRANSPORTER, ATP-BINDING PROTEIN"/>
    <property type="match status" value="1"/>
</dbReference>
<dbReference type="SUPFAM" id="SSF52540">
    <property type="entry name" value="P-loop containing nucleoside triphosphate hydrolases"/>
    <property type="match status" value="1"/>
</dbReference>
<evidence type="ECO:0000256" key="2">
    <source>
        <dbReference type="ARBA" id="ARBA00022448"/>
    </source>
</evidence>
<dbReference type="EC" id="3.6.3.-" evidence="6"/>
<dbReference type="GO" id="GO:0016887">
    <property type="term" value="F:ATP hydrolysis activity"/>
    <property type="evidence" value="ECO:0007669"/>
    <property type="project" value="InterPro"/>
</dbReference>
<dbReference type="AlphaFoldDB" id="A0A4V0Z7U6"/>
<keyword evidence="3" id="KW-0547">Nucleotide-binding</keyword>
<comment type="similarity">
    <text evidence="1">Belongs to the ABC transporter superfamily.</text>
</comment>
<evidence type="ECO:0000313" key="7">
    <source>
        <dbReference type="Proteomes" id="UP000289794"/>
    </source>
</evidence>
<evidence type="ECO:0000256" key="3">
    <source>
        <dbReference type="ARBA" id="ARBA00022741"/>
    </source>
</evidence>
<keyword evidence="2" id="KW-0813">Transport</keyword>
<evidence type="ECO:0000313" key="6">
    <source>
        <dbReference type="EMBL" id="QBE98028.1"/>
    </source>
</evidence>
<dbReference type="InterPro" id="IPR003439">
    <property type="entry name" value="ABC_transporter-like_ATP-bd"/>
</dbReference>
<keyword evidence="4 6" id="KW-0067">ATP-binding</keyword>